<evidence type="ECO:0000256" key="3">
    <source>
        <dbReference type="SAM" id="MobiDB-lite"/>
    </source>
</evidence>
<reference evidence="6" key="1">
    <citation type="journal article" date="2023" name="PhytoFront">
        <title>Draft Genome Resources of Seven Strains of Tilletia horrida, Causal Agent of Kernel Smut of Rice.</title>
        <authorList>
            <person name="Khanal S."/>
            <person name="Antony Babu S."/>
            <person name="Zhou X.G."/>
        </authorList>
    </citation>
    <scope>NUCLEOTIDE SEQUENCE</scope>
    <source>
        <strain evidence="6">TX6</strain>
    </source>
</reference>
<evidence type="ECO:0008006" key="8">
    <source>
        <dbReference type="Google" id="ProtNLM"/>
    </source>
</evidence>
<evidence type="ECO:0000313" key="7">
    <source>
        <dbReference type="Proteomes" id="UP001176517"/>
    </source>
</evidence>
<dbReference type="CDD" id="cd03445">
    <property type="entry name" value="Thioesterase_II_repeat2"/>
    <property type="match status" value="1"/>
</dbReference>
<keyword evidence="7" id="KW-1185">Reference proteome</keyword>
<organism evidence="6 7">
    <name type="scientific">Tilletia horrida</name>
    <dbReference type="NCBI Taxonomy" id="155126"/>
    <lineage>
        <taxon>Eukaryota</taxon>
        <taxon>Fungi</taxon>
        <taxon>Dikarya</taxon>
        <taxon>Basidiomycota</taxon>
        <taxon>Ustilaginomycotina</taxon>
        <taxon>Exobasidiomycetes</taxon>
        <taxon>Tilletiales</taxon>
        <taxon>Tilletiaceae</taxon>
        <taxon>Tilletia</taxon>
    </lineage>
</organism>
<evidence type="ECO:0000259" key="4">
    <source>
        <dbReference type="Pfam" id="PF13622"/>
    </source>
</evidence>
<comment type="caution">
    <text evidence="6">The sequence shown here is derived from an EMBL/GenBank/DDBJ whole genome shotgun (WGS) entry which is preliminary data.</text>
</comment>
<dbReference type="CDD" id="cd03444">
    <property type="entry name" value="Thioesterase_II_repeat1"/>
    <property type="match status" value="1"/>
</dbReference>
<evidence type="ECO:0000256" key="2">
    <source>
        <dbReference type="ARBA" id="ARBA00022801"/>
    </source>
</evidence>
<feature type="region of interest" description="Disordered" evidence="3">
    <location>
        <begin position="171"/>
        <end position="190"/>
    </location>
</feature>
<dbReference type="EMBL" id="JAPDMZ010000212">
    <property type="protein sequence ID" value="KAK0545906.1"/>
    <property type="molecule type" value="Genomic_DNA"/>
</dbReference>
<dbReference type="GO" id="GO:0005782">
    <property type="term" value="C:peroxisomal matrix"/>
    <property type="evidence" value="ECO:0007669"/>
    <property type="project" value="UniProtKB-SubCell"/>
</dbReference>
<evidence type="ECO:0000313" key="6">
    <source>
        <dbReference type="EMBL" id="KAK0545906.1"/>
    </source>
</evidence>
<dbReference type="PANTHER" id="PTHR11066">
    <property type="entry name" value="ACYL-COA THIOESTERASE"/>
    <property type="match status" value="1"/>
</dbReference>
<dbReference type="GO" id="GO:0009062">
    <property type="term" value="P:fatty acid catabolic process"/>
    <property type="evidence" value="ECO:0007669"/>
    <property type="project" value="TreeGrafter"/>
</dbReference>
<protein>
    <recommendedName>
        <fullName evidence="8">Thioesterase/thiol ester dehydrase-isomerase</fullName>
    </recommendedName>
</protein>
<feature type="domain" description="Acyl-CoA thioesterase-like N-terminal HotDog" evidence="4">
    <location>
        <begin position="66"/>
        <end position="160"/>
    </location>
</feature>
<dbReference type="InterPro" id="IPR029069">
    <property type="entry name" value="HotDog_dom_sf"/>
</dbReference>
<dbReference type="AlphaFoldDB" id="A0AAN6JVY4"/>
<feature type="compositionally biased region" description="Polar residues" evidence="3">
    <location>
        <begin position="173"/>
        <end position="182"/>
    </location>
</feature>
<feature type="compositionally biased region" description="Polar residues" evidence="3">
    <location>
        <begin position="405"/>
        <end position="415"/>
    </location>
</feature>
<dbReference type="InterPro" id="IPR042171">
    <property type="entry name" value="Acyl-CoA_hotdog"/>
</dbReference>
<dbReference type="Pfam" id="PF20789">
    <property type="entry name" value="4HBT_3C"/>
    <property type="match status" value="1"/>
</dbReference>
<gene>
    <name evidence="6" type="ORF">OC846_005478</name>
</gene>
<dbReference type="Proteomes" id="UP001176517">
    <property type="component" value="Unassembled WGS sequence"/>
</dbReference>
<feature type="region of interest" description="Disordered" evidence="3">
    <location>
        <begin position="402"/>
        <end position="425"/>
    </location>
</feature>
<dbReference type="Pfam" id="PF13622">
    <property type="entry name" value="4HBT_3"/>
    <property type="match status" value="1"/>
</dbReference>
<dbReference type="PANTHER" id="PTHR11066:SF35">
    <property type="entry name" value="ACYL-COA THIOESTERASE II"/>
    <property type="match status" value="1"/>
</dbReference>
<sequence length="425" mass="46613">MVNDDLPPVPKPGDKGLMPLSILEIVGLDPIEHVGGAPSGVSSASSGSNASDEMLFITQGLPWSFGYGSRAFGGTILAIGIQAAYSSLVYKADVEVANQYALYSFQGSFLSPTQLDRPLRLRVTSVRDTRSFVTRVIQGYQYTDDKQNQIRHTFVATADFARRGQPDVEGSAFSVQPVNPATNMPWEPPENLPDIMAVNEQREREYHAQIKAGAAPDPTVERAIKLERLMWTPISRLNELRPLPTSPVHETITAFDIRLPTSQDNLAVTQKTAADYLRWTESPQQLLSADPDRTRRSGWTFASLNAALLGLSLDYYLAGVGLFFSKVPRSAALFVSLDFSLRFHTADIDATAWHLREVKAIAGSEGRTFSEAKMWRENKLVATISQQCFCRPVAAEGAAPRKEAISQSNPITGNMQKVKPGGSKL</sequence>
<dbReference type="SUPFAM" id="SSF54637">
    <property type="entry name" value="Thioesterase/thiol ester dehydrase-isomerase"/>
    <property type="match status" value="2"/>
</dbReference>
<proteinExistence type="inferred from homology"/>
<dbReference type="InterPro" id="IPR049449">
    <property type="entry name" value="TesB_ACOT8-like_N"/>
</dbReference>
<keyword evidence="2" id="KW-0378">Hydrolase</keyword>
<dbReference type="InterPro" id="IPR003703">
    <property type="entry name" value="Acyl_CoA_thio"/>
</dbReference>
<evidence type="ECO:0000259" key="5">
    <source>
        <dbReference type="Pfam" id="PF20789"/>
    </source>
</evidence>
<dbReference type="Gene3D" id="2.40.160.210">
    <property type="entry name" value="Acyl-CoA thioesterase, double hotdog domain"/>
    <property type="match status" value="1"/>
</dbReference>
<feature type="domain" description="Acyl-CoA thioesterase-like C-terminal" evidence="5">
    <location>
        <begin position="274"/>
        <end position="389"/>
    </location>
</feature>
<comment type="similarity">
    <text evidence="1">Belongs to the C/M/P thioester hydrolase family.</text>
</comment>
<name>A0AAN6JVY4_9BASI</name>
<evidence type="ECO:0000256" key="1">
    <source>
        <dbReference type="ARBA" id="ARBA00006538"/>
    </source>
</evidence>
<dbReference type="InterPro" id="IPR049450">
    <property type="entry name" value="ACOT8-like_C"/>
</dbReference>
<dbReference type="GO" id="GO:0047617">
    <property type="term" value="F:fatty acyl-CoA hydrolase activity"/>
    <property type="evidence" value="ECO:0007669"/>
    <property type="project" value="InterPro"/>
</dbReference>
<dbReference type="GO" id="GO:0006637">
    <property type="term" value="P:acyl-CoA metabolic process"/>
    <property type="evidence" value="ECO:0007669"/>
    <property type="project" value="InterPro"/>
</dbReference>
<accession>A0AAN6JVY4</accession>